<accession>A0A8S1W8D3</accession>
<sequence>MLFWVDGYVYSNKYGCKYFEGIQHYFFTLKANINQTKSSINIDYAINMIQVGFENLLIEKVIRKQMEILITQVRFDSKLVKPIEYLVLIFLFHLHQWKGSLIAALPGSKFKAFAARRCQEEGSAKTDEDCKKFMECCLATGKGSVDKKYPC</sequence>
<dbReference type="EMBL" id="CAJJDP010000082">
    <property type="protein sequence ID" value="CAD8184645.1"/>
    <property type="molecule type" value="Genomic_DNA"/>
</dbReference>
<protein>
    <submittedName>
        <fullName evidence="1">Uncharacterized protein</fullName>
    </submittedName>
</protein>
<comment type="caution">
    <text evidence="1">The sequence shown here is derived from an EMBL/GenBank/DDBJ whole genome shotgun (WGS) entry which is preliminary data.</text>
</comment>
<gene>
    <name evidence="1" type="ORF">POCTA_138.1.T0830210</name>
</gene>
<name>A0A8S1W8D3_PAROT</name>
<evidence type="ECO:0000313" key="1">
    <source>
        <dbReference type="EMBL" id="CAD8184645.1"/>
    </source>
</evidence>
<organism evidence="1 2">
    <name type="scientific">Paramecium octaurelia</name>
    <dbReference type="NCBI Taxonomy" id="43137"/>
    <lineage>
        <taxon>Eukaryota</taxon>
        <taxon>Sar</taxon>
        <taxon>Alveolata</taxon>
        <taxon>Ciliophora</taxon>
        <taxon>Intramacronucleata</taxon>
        <taxon>Oligohymenophorea</taxon>
        <taxon>Peniculida</taxon>
        <taxon>Parameciidae</taxon>
        <taxon>Paramecium</taxon>
    </lineage>
</organism>
<keyword evidence="2" id="KW-1185">Reference proteome</keyword>
<dbReference type="AlphaFoldDB" id="A0A8S1W8D3"/>
<proteinExistence type="predicted"/>
<dbReference type="Proteomes" id="UP000683925">
    <property type="component" value="Unassembled WGS sequence"/>
</dbReference>
<evidence type="ECO:0000313" key="2">
    <source>
        <dbReference type="Proteomes" id="UP000683925"/>
    </source>
</evidence>
<reference evidence="1" key="1">
    <citation type="submission" date="2021-01" db="EMBL/GenBank/DDBJ databases">
        <authorList>
            <consortium name="Genoscope - CEA"/>
            <person name="William W."/>
        </authorList>
    </citation>
    <scope>NUCLEOTIDE SEQUENCE</scope>
</reference>